<dbReference type="AlphaFoldDB" id="A0A845AE82"/>
<keyword evidence="1" id="KW-0472">Membrane</keyword>
<evidence type="ECO:0000313" key="2">
    <source>
        <dbReference type="EMBL" id="MXP28550.1"/>
    </source>
</evidence>
<reference evidence="2 3" key="1">
    <citation type="submission" date="2019-12" db="EMBL/GenBank/DDBJ databases">
        <title>Genomic-based taxomic classification of the family Erythrobacteraceae.</title>
        <authorList>
            <person name="Xu L."/>
        </authorList>
    </citation>
    <scope>NUCLEOTIDE SEQUENCE [LARGE SCALE GENOMIC DNA]</scope>
    <source>
        <strain evidence="2 3">KEMB 9005-328</strain>
    </source>
</reference>
<gene>
    <name evidence="2" type="ORF">GRI58_06915</name>
</gene>
<dbReference type="InterPro" id="IPR009935">
    <property type="entry name" value="DUF1467"/>
</dbReference>
<evidence type="ECO:0000313" key="3">
    <source>
        <dbReference type="Proteomes" id="UP000439780"/>
    </source>
</evidence>
<dbReference type="Proteomes" id="UP000439780">
    <property type="component" value="Unassembled WGS sequence"/>
</dbReference>
<dbReference type="RefSeq" id="WP_160752845.1">
    <property type="nucleotide sequence ID" value="NZ_WTYA01000004.1"/>
</dbReference>
<dbReference type="EMBL" id="WTYA01000004">
    <property type="protein sequence ID" value="MXP28550.1"/>
    <property type="molecule type" value="Genomic_DNA"/>
</dbReference>
<comment type="caution">
    <text evidence="2">The sequence shown here is derived from an EMBL/GenBank/DDBJ whole genome shotgun (WGS) entry which is preliminary data.</text>
</comment>
<sequence>MQLASFLAVYFLCWVMSALILLPFGIRTHDELGMDKIAGQADSAPGNFSAGRVAIRATIMAAVLTAIFFVNYHYGWVGLDDLDFSNWIGM</sequence>
<protein>
    <submittedName>
        <fullName evidence="2">DUF1467 family protein</fullName>
    </submittedName>
</protein>
<name>A0A845AE82_9SPHN</name>
<keyword evidence="1" id="KW-1133">Transmembrane helix</keyword>
<dbReference type="OrthoDB" id="9804637at2"/>
<dbReference type="Pfam" id="PF07330">
    <property type="entry name" value="DUF1467"/>
    <property type="match status" value="1"/>
</dbReference>
<organism evidence="2 3">
    <name type="scientific">Qipengyuania algicida</name>
    <dbReference type="NCBI Taxonomy" id="1836209"/>
    <lineage>
        <taxon>Bacteria</taxon>
        <taxon>Pseudomonadati</taxon>
        <taxon>Pseudomonadota</taxon>
        <taxon>Alphaproteobacteria</taxon>
        <taxon>Sphingomonadales</taxon>
        <taxon>Erythrobacteraceae</taxon>
        <taxon>Qipengyuania</taxon>
    </lineage>
</organism>
<feature type="transmembrane region" description="Helical" evidence="1">
    <location>
        <begin position="6"/>
        <end position="26"/>
    </location>
</feature>
<keyword evidence="3" id="KW-1185">Reference proteome</keyword>
<evidence type="ECO:0000256" key="1">
    <source>
        <dbReference type="SAM" id="Phobius"/>
    </source>
</evidence>
<accession>A0A845AE82</accession>
<keyword evidence="1" id="KW-0812">Transmembrane</keyword>
<feature type="transmembrane region" description="Helical" evidence="1">
    <location>
        <begin position="53"/>
        <end position="74"/>
    </location>
</feature>
<proteinExistence type="predicted"/>